<comment type="caution">
    <text evidence="3">The sequence shown here is derived from an EMBL/GenBank/DDBJ whole genome shotgun (WGS) entry which is preliminary data.</text>
</comment>
<name>A0A7C9LKE6_9DEIO</name>
<dbReference type="Pfam" id="PF01337">
    <property type="entry name" value="Barstar"/>
    <property type="match status" value="1"/>
</dbReference>
<feature type="domain" description="Barstar (barnase inhibitor)" evidence="2">
    <location>
        <begin position="29"/>
        <end position="120"/>
    </location>
</feature>
<dbReference type="InterPro" id="IPR000468">
    <property type="entry name" value="Barstar"/>
</dbReference>
<evidence type="ECO:0000313" key="4">
    <source>
        <dbReference type="Proteomes" id="UP000483286"/>
    </source>
</evidence>
<dbReference type="RefSeq" id="WP_157458643.1">
    <property type="nucleotide sequence ID" value="NZ_WQLB01000007.1"/>
</dbReference>
<dbReference type="Proteomes" id="UP000483286">
    <property type="component" value="Unassembled WGS sequence"/>
</dbReference>
<dbReference type="Gene3D" id="3.30.370.10">
    <property type="entry name" value="Barstar-like"/>
    <property type="match status" value="1"/>
</dbReference>
<organism evidence="3 4">
    <name type="scientific">Deinococcus arboris</name>
    <dbReference type="NCBI Taxonomy" id="2682977"/>
    <lineage>
        <taxon>Bacteria</taxon>
        <taxon>Thermotogati</taxon>
        <taxon>Deinococcota</taxon>
        <taxon>Deinococci</taxon>
        <taxon>Deinococcales</taxon>
        <taxon>Deinococcaceae</taxon>
        <taxon>Deinococcus</taxon>
    </lineage>
</organism>
<accession>A0A7C9LKE6</accession>
<evidence type="ECO:0000256" key="1">
    <source>
        <dbReference type="ARBA" id="ARBA00006845"/>
    </source>
</evidence>
<reference evidence="3 4" key="1">
    <citation type="submission" date="2019-12" db="EMBL/GenBank/DDBJ databases">
        <title>Deinococcus sp. HMF7620 Genome sequencing and assembly.</title>
        <authorList>
            <person name="Kang H."/>
            <person name="Kim H."/>
            <person name="Joh K."/>
        </authorList>
    </citation>
    <scope>NUCLEOTIDE SEQUENCE [LARGE SCALE GENOMIC DNA]</scope>
    <source>
        <strain evidence="3 4">HMF7620</strain>
    </source>
</reference>
<sequence length="131" mass="14530">MQVFNEAPSGLQVAPHEPRILAAGYQIGVREVSFGQVHDKPSLMLALMSGLAITGTFGHNWDALYDVLTDPERLPDRLALLLCSYTQFRSHHPHLSLDLETALLDAQREAAAQGRQLWLLTEEADADPDAW</sequence>
<proteinExistence type="inferred from homology"/>
<gene>
    <name evidence="3" type="ORF">GO986_07450</name>
</gene>
<dbReference type="SUPFAM" id="SSF52038">
    <property type="entry name" value="Barstar-related"/>
    <property type="match status" value="1"/>
</dbReference>
<evidence type="ECO:0000259" key="2">
    <source>
        <dbReference type="Pfam" id="PF01337"/>
    </source>
</evidence>
<dbReference type="InterPro" id="IPR035905">
    <property type="entry name" value="Barstar-like_sf"/>
</dbReference>
<comment type="similarity">
    <text evidence="1">Belongs to the barstar family.</text>
</comment>
<keyword evidence="4" id="KW-1185">Reference proteome</keyword>
<dbReference type="AlphaFoldDB" id="A0A7C9LKE6"/>
<protein>
    <submittedName>
        <fullName evidence="3">Nuclease inhibitor</fullName>
    </submittedName>
</protein>
<dbReference type="EMBL" id="WQLB01000007">
    <property type="protein sequence ID" value="MVN86598.1"/>
    <property type="molecule type" value="Genomic_DNA"/>
</dbReference>
<evidence type="ECO:0000313" key="3">
    <source>
        <dbReference type="EMBL" id="MVN86598.1"/>
    </source>
</evidence>